<evidence type="ECO:0000313" key="7">
    <source>
        <dbReference type="EMBL" id="GLU47320.1"/>
    </source>
</evidence>
<gene>
    <name evidence="7" type="ORF">Nans01_16710</name>
</gene>
<dbReference type="PROSITE" id="PS51935">
    <property type="entry name" value="NLPC_P60"/>
    <property type="match status" value="1"/>
</dbReference>
<evidence type="ECO:0000256" key="4">
    <source>
        <dbReference type="ARBA" id="ARBA00022807"/>
    </source>
</evidence>
<evidence type="ECO:0000256" key="5">
    <source>
        <dbReference type="SAM" id="SignalP"/>
    </source>
</evidence>
<dbReference type="EMBL" id="BSQG01000002">
    <property type="protein sequence ID" value="GLU47320.1"/>
    <property type="molecule type" value="Genomic_DNA"/>
</dbReference>
<feature type="signal peptide" evidence="5">
    <location>
        <begin position="1"/>
        <end position="22"/>
    </location>
</feature>
<evidence type="ECO:0000256" key="2">
    <source>
        <dbReference type="ARBA" id="ARBA00022670"/>
    </source>
</evidence>
<dbReference type="InterPro" id="IPR038765">
    <property type="entry name" value="Papain-like_cys_pep_sf"/>
</dbReference>
<comment type="caution">
    <text evidence="7">The sequence shown here is derived from an EMBL/GenBank/DDBJ whole genome shotgun (WGS) entry which is preliminary data.</text>
</comment>
<keyword evidence="2" id="KW-0645">Protease</keyword>
<dbReference type="GO" id="GO:0008234">
    <property type="term" value="F:cysteine-type peptidase activity"/>
    <property type="evidence" value="ECO:0007669"/>
    <property type="project" value="UniProtKB-KW"/>
</dbReference>
<evidence type="ECO:0000259" key="6">
    <source>
        <dbReference type="PROSITE" id="PS51935"/>
    </source>
</evidence>
<keyword evidence="8" id="KW-1185">Reference proteome</keyword>
<sequence>MVGTAAALSALAVMATAGLVAAAPAAAGSDAVTEAIDAATNKVGTPYRYGGTGPNAFDCSGLVQWSYRQAGVTLKRTTYEQVKQGTAVSRSNMRAGDLVFFYPSVSHVGIYLGDNKMVHAPSSGKRVQVVDMSVYYNGKFHSARRIS</sequence>
<keyword evidence="3" id="KW-0378">Hydrolase</keyword>
<proteinExistence type="inferred from homology"/>
<evidence type="ECO:0000256" key="3">
    <source>
        <dbReference type="ARBA" id="ARBA00022801"/>
    </source>
</evidence>
<dbReference type="GO" id="GO:0006508">
    <property type="term" value="P:proteolysis"/>
    <property type="evidence" value="ECO:0007669"/>
    <property type="project" value="UniProtKB-KW"/>
</dbReference>
<feature type="domain" description="NlpC/P60" evidence="6">
    <location>
        <begin position="29"/>
        <end position="147"/>
    </location>
</feature>
<dbReference type="InterPro" id="IPR051202">
    <property type="entry name" value="Peptidase_C40"/>
</dbReference>
<keyword evidence="5" id="KW-0732">Signal</keyword>
<dbReference type="InterPro" id="IPR000064">
    <property type="entry name" value="NLP_P60_dom"/>
</dbReference>
<dbReference type="Gene3D" id="3.90.1720.10">
    <property type="entry name" value="endopeptidase domain like (from Nostoc punctiforme)"/>
    <property type="match status" value="1"/>
</dbReference>
<dbReference type="SUPFAM" id="SSF54001">
    <property type="entry name" value="Cysteine proteinases"/>
    <property type="match status" value="1"/>
</dbReference>
<comment type="similarity">
    <text evidence="1">Belongs to the peptidase C40 family.</text>
</comment>
<reference evidence="7" key="1">
    <citation type="submission" date="2023-02" db="EMBL/GenBank/DDBJ databases">
        <title>Nocardiopsis ansamitocini NBRC 112285.</title>
        <authorList>
            <person name="Ichikawa N."/>
            <person name="Sato H."/>
            <person name="Tonouchi N."/>
        </authorList>
    </citation>
    <scope>NUCLEOTIDE SEQUENCE</scope>
    <source>
        <strain evidence="7">NBRC 112285</strain>
    </source>
</reference>
<dbReference type="PANTHER" id="PTHR47053">
    <property type="entry name" value="MUREIN DD-ENDOPEPTIDASE MEPH-RELATED"/>
    <property type="match status" value="1"/>
</dbReference>
<feature type="chain" id="PRO_5040871808" description="NlpC/P60 domain-containing protein" evidence="5">
    <location>
        <begin position="23"/>
        <end position="147"/>
    </location>
</feature>
<dbReference type="Proteomes" id="UP001165092">
    <property type="component" value="Unassembled WGS sequence"/>
</dbReference>
<dbReference type="AlphaFoldDB" id="A0A9W6P4R0"/>
<name>A0A9W6P4R0_9ACTN</name>
<keyword evidence="4" id="KW-0788">Thiol protease</keyword>
<evidence type="ECO:0000256" key="1">
    <source>
        <dbReference type="ARBA" id="ARBA00007074"/>
    </source>
</evidence>
<protein>
    <recommendedName>
        <fullName evidence="6">NlpC/P60 domain-containing protein</fullName>
    </recommendedName>
</protein>
<evidence type="ECO:0000313" key="8">
    <source>
        <dbReference type="Proteomes" id="UP001165092"/>
    </source>
</evidence>
<organism evidence="7 8">
    <name type="scientific">Nocardiopsis ansamitocini</name>
    <dbReference type="NCBI Taxonomy" id="1670832"/>
    <lineage>
        <taxon>Bacteria</taxon>
        <taxon>Bacillati</taxon>
        <taxon>Actinomycetota</taxon>
        <taxon>Actinomycetes</taxon>
        <taxon>Streptosporangiales</taxon>
        <taxon>Nocardiopsidaceae</taxon>
        <taxon>Nocardiopsis</taxon>
    </lineage>
</organism>
<accession>A0A9W6P4R0</accession>
<dbReference type="PANTHER" id="PTHR47053:SF1">
    <property type="entry name" value="MUREIN DD-ENDOPEPTIDASE MEPH-RELATED"/>
    <property type="match status" value="1"/>
</dbReference>
<dbReference type="Pfam" id="PF00877">
    <property type="entry name" value="NLPC_P60"/>
    <property type="match status" value="1"/>
</dbReference>